<dbReference type="eggNOG" id="KOG0156">
    <property type="taxonomic scope" value="Eukaryota"/>
</dbReference>
<keyword evidence="6 8" id="KW-0503">Monooxygenase</keyword>
<dbReference type="PANTHER" id="PTHR24300:SF375">
    <property type="entry name" value="CYTOCHROME P450 FAMILY"/>
    <property type="match status" value="1"/>
</dbReference>
<dbReference type="InterPro" id="IPR017972">
    <property type="entry name" value="Cyt_P450_CS"/>
</dbReference>
<dbReference type="InterPro" id="IPR050182">
    <property type="entry name" value="Cytochrome_P450_fam2"/>
</dbReference>
<dbReference type="EMBL" id="KY489958">
    <property type="protein sequence ID" value="ATI94122.1"/>
    <property type="molecule type" value="mRNA"/>
</dbReference>
<dbReference type="CDD" id="cd20617">
    <property type="entry name" value="CYP1_2-like"/>
    <property type="match status" value="1"/>
</dbReference>
<dbReference type="PRINTS" id="PR00385">
    <property type="entry name" value="P450"/>
</dbReference>
<evidence type="ECO:0000256" key="3">
    <source>
        <dbReference type="ARBA" id="ARBA00022723"/>
    </source>
</evidence>
<dbReference type="SMR" id="A0A1I7S4R8"/>
<dbReference type="PROSITE" id="PS00086">
    <property type="entry name" value="CYTOCHROME_P450"/>
    <property type="match status" value="1"/>
</dbReference>
<dbReference type="GO" id="GO:0005737">
    <property type="term" value="C:cytoplasm"/>
    <property type="evidence" value="ECO:0007669"/>
    <property type="project" value="TreeGrafter"/>
</dbReference>
<dbReference type="GO" id="GO:0020037">
    <property type="term" value="F:heme binding"/>
    <property type="evidence" value="ECO:0007669"/>
    <property type="project" value="InterPro"/>
</dbReference>
<reference evidence="9" key="2">
    <citation type="submission" date="2017-01" db="EMBL/GenBank/DDBJ databases">
        <title>The detoxification of CYP450 from pine wood nematode (Bursaphelenchus xylophilus) during the pathogenic process.</title>
        <authorList>
            <person name="Wang X."/>
            <person name="Li Y.X."/>
            <person name="Zhang X.Y."/>
        </authorList>
    </citation>
    <scope>NUCLEOTIDE SEQUENCE</scope>
</reference>
<sequence length="501" mass="57845">MVLLYLFLIFVTYILYHTWWKRRGLPPGPTPLPLFGNALEVSKYPCTEEALKAWQKIYGDVFTFWTGDRAIVAVCDYEKIVHYFVKNGELFQDRPDDSNYTKYVGRGDHGVVHLNGDYWKNQRRFVLHALRDFGLGKDLMEQRVIEECEDLFVKIQKTLSKSSSDVDLPNFIDVAIGSIINNLLFGYRYTEDKLYEFDDLKQRVKQYVTASGQPAALIYRSNPQFYEKLPYFKDKLHRMRKQAIHLVDFFKVRILEHVEDLKNEDMATFTPTDIVACYLKEKRNREVDGEDAYFTDQQLVGLSFDLWVAGQETTANTLGWAFAFMIHNQDAQKKVQEELDAVIGSDRVITTADRPQLPYLQAVCNESQRLANLVPTNVFHATSDDVEVDGYILKKGTAITPLLCAVLSDEKYFPEPRKFKPERFLDNDGKPKKVDENIPFSIGKRQCLGEGLARMEIFLVLANILNRYKVLPGAELPSLERTRGFTVGPKPYKCKLQPRHV</sequence>
<dbReference type="AlphaFoldDB" id="A0A1I7S4R8"/>
<dbReference type="FunFam" id="1.10.630.10:FF:000036">
    <property type="entry name" value="CYtochrome P450 family"/>
    <property type="match status" value="1"/>
</dbReference>
<dbReference type="WBParaSite" id="BXY_0800100.1">
    <property type="protein sequence ID" value="BXY_0800100.1"/>
    <property type="gene ID" value="BXY_0800100"/>
</dbReference>
<proteinExistence type="evidence at transcript level"/>
<evidence type="ECO:0000256" key="1">
    <source>
        <dbReference type="ARBA" id="ARBA00001971"/>
    </source>
</evidence>
<dbReference type="InterPro" id="IPR001128">
    <property type="entry name" value="Cyt_P450"/>
</dbReference>
<dbReference type="PANTHER" id="PTHR24300">
    <property type="entry name" value="CYTOCHROME P450 508A4-RELATED"/>
    <property type="match status" value="1"/>
</dbReference>
<dbReference type="GO" id="GO:0006082">
    <property type="term" value="P:organic acid metabolic process"/>
    <property type="evidence" value="ECO:0007669"/>
    <property type="project" value="TreeGrafter"/>
</dbReference>
<dbReference type="InterPro" id="IPR002401">
    <property type="entry name" value="Cyt_P450_E_grp-I"/>
</dbReference>
<keyword evidence="3 7" id="KW-0479">Metal-binding</keyword>
<protein>
    <submittedName>
        <fullName evidence="9 11">Cytochrome P450-33C9</fullName>
    </submittedName>
</protein>
<evidence type="ECO:0000256" key="5">
    <source>
        <dbReference type="ARBA" id="ARBA00023004"/>
    </source>
</evidence>
<dbReference type="SUPFAM" id="SSF48264">
    <property type="entry name" value="Cytochrome P450"/>
    <property type="match status" value="1"/>
</dbReference>
<name>A0A1I7S4R8_BURXY</name>
<dbReference type="PRINTS" id="PR00463">
    <property type="entry name" value="EP450I"/>
</dbReference>
<dbReference type="GO" id="GO:0005506">
    <property type="term" value="F:iron ion binding"/>
    <property type="evidence" value="ECO:0007669"/>
    <property type="project" value="InterPro"/>
</dbReference>
<gene>
    <name evidence="9" type="primary">CYP45033C9</name>
</gene>
<comment type="similarity">
    <text evidence="2 8">Belongs to the cytochrome P450 family.</text>
</comment>
<dbReference type="Gene3D" id="1.10.630.10">
    <property type="entry name" value="Cytochrome P450"/>
    <property type="match status" value="1"/>
</dbReference>
<keyword evidence="7 8" id="KW-0349">Heme</keyword>
<keyword evidence="5 7" id="KW-0408">Iron</keyword>
<evidence type="ECO:0000256" key="4">
    <source>
        <dbReference type="ARBA" id="ARBA00023002"/>
    </source>
</evidence>
<accession>A0A1I7S4R8</accession>
<evidence type="ECO:0000256" key="6">
    <source>
        <dbReference type="ARBA" id="ARBA00023033"/>
    </source>
</evidence>
<evidence type="ECO:0000256" key="7">
    <source>
        <dbReference type="PIRSR" id="PIRSR602401-1"/>
    </source>
</evidence>
<keyword evidence="4 8" id="KW-0560">Oxidoreductase</keyword>
<evidence type="ECO:0000313" key="9">
    <source>
        <dbReference type="EMBL" id="ATI94122.1"/>
    </source>
</evidence>
<evidence type="ECO:0000313" key="10">
    <source>
        <dbReference type="Proteomes" id="UP000095284"/>
    </source>
</evidence>
<dbReference type="Pfam" id="PF00067">
    <property type="entry name" value="p450"/>
    <property type="match status" value="1"/>
</dbReference>
<organism evidence="10 11">
    <name type="scientific">Bursaphelenchus xylophilus</name>
    <name type="common">Pinewood nematode worm</name>
    <name type="synonym">Aphelenchoides xylophilus</name>
    <dbReference type="NCBI Taxonomy" id="6326"/>
    <lineage>
        <taxon>Eukaryota</taxon>
        <taxon>Metazoa</taxon>
        <taxon>Ecdysozoa</taxon>
        <taxon>Nematoda</taxon>
        <taxon>Chromadorea</taxon>
        <taxon>Rhabditida</taxon>
        <taxon>Tylenchina</taxon>
        <taxon>Tylenchomorpha</taxon>
        <taxon>Aphelenchoidea</taxon>
        <taxon>Aphelenchoididae</taxon>
        <taxon>Bursaphelenchus</taxon>
    </lineage>
</organism>
<feature type="binding site" description="axial binding residue" evidence="7">
    <location>
        <position position="447"/>
    </location>
    <ligand>
        <name>heme</name>
        <dbReference type="ChEBI" id="CHEBI:30413"/>
    </ligand>
    <ligandPart>
        <name>Fe</name>
        <dbReference type="ChEBI" id="CHEBI:18248"/>
    </ligandPart>
</feature>
<evidence type="ECO:0000313" key="11">
    <source>
        <dbReference type="WBParaSite" id="BXY_0800100.1"/>
    </source>
</evidence>
<dbReference type="GO" id="GO:0016712">
    <property type="term" value="F:oxidoreductase activity, acting on paired donors, with incorporation or reduction of molecular oxygen, reduced flavin or flavoprotein as one donor, and incorporation of one atom of oxygen"/>
    <property type="evidence" value="ECO:0007669"/>
    <property type="project" value="TreeGrafter"/>
</dbReference>
<comment type="cofactor">
    <cofactor evidence="1 7">
        <name>heme</name>
        <dbReference type="ChEBI" id="CHEBI:30413"/>
    </cofactor>
</comment>
<dbReference type="GO" id="GO:0006805">
    <property type="term" value="P:xenobiotic metabolic process"/>
    <property type="evidence" value="ECO:0007669"/>
    <property type="project" value="TreeGrafter"/>
</dbReference>
<reference evidence="11" key="1">
    <citation type="submission" date="2016-11" db="UniProtKB">
        <authorList>
            <consortium name="WormBaseParasite"/>
        </authorList>
    </citation>
    <scope>IDENTIFICATION</scope>
</reference>
<evidence type="ECO:0000256" key="2">
    <source>
        <dbReference type="ARBA" id="ARBA00010617"/>
    </source>
</evidence>
<dbReference type="Proteomes" id="UP000095284">
    <property type="component" value="Unplaced"/>
</dbReference>
<evidence type="ECO:0000256" key="8">
    <source>
        <dbReference type="RuleBase" id="RU000461"/>
    </source>
</evidence>
<dbReference type="InterPro" id="IPR036396">
    <property type="entry name" value="Cyt_P450_sf"/>
</dbReference>